<dbReference type="EMBL" id="CP076683">
    <property type="protein sequence ID" value="QWV17665.1"/>
    <property type="molecule type" value="Genomic_DNA"/>
</dbReference>
<reference evidence="5 6" key="1">
    <citation type="submission" date="2018-06" db="EMBL/GenBank/DDBJ databases">
        <title>Whole genome sequencing of four bacterial strains from South Shetland trench revealing bio-synthetic gene clusters.</title>
        <authorList>
            <person name="Abdel-Mageed W.M."/>
            <person name="Lehri B."/>
            <person name="Jarmusch S.A."/>
            <person name="Miranda K."/>
            <person name="Goodfellow M."/>
            <person name="Jaspars M."/>
            <person name="Karlyshev A.V."/>
        </authorList>
    </citation>
    <scope>NUCLEOTIDE SEQUENCE [LARGE SCALE GENOMIC DNA]</scope>
    <source>
        <strain evidence="5 6">SST2</strain>
    </source>
</reference>
<evidence type="ECO:0000259" key="3">
    <source>
        <dbReference type="SMART" id="SM00858"/>
    </source>
</evidence>
<dbReference type="Pfam" id="PF16976">
    <property type="entry name" value="RcpC"/>
    <property type="match status" value="1"/>
</dbReference>
<keyword evidence="2" id="KW-1133">Transmembrane helix</keyword>
<dbReference type="AlphaFoldDB" id="A0A365PWY5"/>
<evidence type="ECO:0000313" key="6">
    <source>
        <dbReference type="Proteomes" id="UP000252554"/>
    </source>
</evidence>
<dbReference type="CDD" id="cd11614">
    <property type="entry name" value="SAF_CpaB_FlgA_like"/>
    <property type="match status" value="1"/>
</dbReference>
<feature type="transmembrane region" description="Helical" evidence="2">
    <location>
        <begin position="9"/>
        <end position="28"/>
    </location>
</feature>
<reference evidence="4 7" key="2">
    <citation type="submission" date="2021-06" db="EMBL/GenBank/DDBJ databases">
        <title>Microbial metabolic specificity influences pelagic lipid remineralization.</title>
        <authorList>
            <person name="Behrendt L."/>
            <person name="Hunter J.E."/>
            <person name="Alcolombri U."/>
            <person name="Smriga S."/>
            <person name="Mincer T."/>
            <person name="Lowenstein D.P."/>
            <person name="Peaudecerf F.J."/>
            <person name="Fernandez V.I."/>
            <person name="Fredricks H."/>
            <person name="Almblad H."/>
            <person name="Harrison J.J."/>
            <person name="Stocker R."/>
            <person name="Van Mooy B.A.S."/>
        </authorList>
    </citation>
    <scope>NUCLEOTIDE SEQUENCE [LARGE SCALE GENOMIC DNA]</scope>
    <source>
        <strain evidence="4 7">A252</strain>
    </source>
</reference>
<dbReference type="Pfam" id="PF08666">
    <property type="entry name" value="SAF"/>
    <property type="match status" value="1"/>
</dbReference>
<sequence length="628" mass="65725">MQAVSASKLVIIAVVCGLLATGAAWMYLKNKEDQYRQAYKPVVEQKIALIVPRLDIAKAEVMTKEKVAVLEVPAAFIPSGAVLAQDWKTLEGRMVTTPLQKGKPITWSAVEGSAVSRFSENVELGKRAKTVKISKINSFDGLLRPGDHIDLLGNFSAGDIGLQKQPNYADDVIISVLENVVLLAAGREDASGRKYETFYDQNSADGFNMNFSTVTLMLSPLQVARVELAEKSGELVAVLRHPKDTSLSPIGQVTVANLLDPPPAESIDVVLDSSGNLVGRIVGDNVVDASGQIVGKMVDGKAVGFDGASLGQVLEQVAANDPLLRVRERADVVRDAQGNVVGRVVDGQVIDASGKPIGTLKDGVAVGLKGEALGRVERNVALDARGHVVDMSLSSAQPDPGQPARQQQVVRDASGKVIGRVQGNQIVDANGQVLGQLKGGKAIGLDGKDLGQVASILVDAQGQEIGEVAEVVRDASGKVIGRVQGNQIVDANGQVVGQLKDGKAIGLDGKDLGQVARAVLDAKGQEVVQRGNVVRDASGKLLGTTLGDQVIDSEGRTIGTLVDGQVVAADGKVIAVGVSVTPQRQLASTSQRGSDEAQQKVTPSRLVQFIPGGTGKGGITPMQSIRLE</sequence>
<feature type="domain" description="SAF" evidence="3">
    <location>
        <begin position="47"/>
        <end position="111"/>
    </location>
</feature>
<dbReference type="RefSeq" id="WP_128119652.1">
    <property type="nucleotide sequence ID" value="NZ_CP076683.1"/>
</dbReference>
<evidence type="ECO:0000256" key="1">
    <source>
        <dbReference type="SAM" id="MobiDB-lite"/>
    </source>
</evidence>
<dbReference type="Proteomes" id="UP000252554">
    <property type="component" value="Unassembled WGS sequence"/>
</dbReference>
<dbReference type="SMART" id="SM00858">
    <property type="entry name" value="SAF"/>
    <property type="match status" value="1"/>
</dbReference>
<gene>
    <name evidence="5" type="primary">cpaB</name>
    <name evidence="5" type="ORF">DQ403_06280</name>
    <name evidence="4" type="ORF">KQ248_02895</name>
</gene>
<dbReference type="InterPro" id="IPR031571">
    <property type="entry name" value="RcpC_dom"/>
</dbReference>
<dbReference type="Proteomes" id="UP000683436">
    <property type="component" value="Chromosome"/>
</dbReference>
<feature type="region of interest" description="Disordered" evidence="1">
    <location>
        <begin position="586"/>
        <end position="605"/>
    </location>
</feature>
<dbReference type="InterPro" id="IPR017592">
    <property type="entry name" value="Pilus_assmbl_Flp-typ_CpaB"/>
</dbReference>
<dbReference type="EMBL" id="QNTV01000003">
    <property type="protein sequence ID" value="RBA60317.1"/>
    <property type="molecule type" value="Genomic_DNA"/>
</dbReference>
<evidence type="ECO:0000313" key="7">
    <source>
        <dbReference type="Proteomes" id="UP000683436"/>
    </source>
</evidence>
<proteinExistence type="predicted"/>
<dbReference type="InterPro" id="IPR013974">
    <property type="entry name" value="SAF"/>
</dbReference>
<accession>A0A365PWY5</accession>
<organism evidence="5 6">
    <name type="scientific">Stutzerimonas zhaodongensis</name>
    <dbReference type="NCBI Taxonomy" id="1176257"/>
    <lineage>
        <taxon>Bacteria</taxon>
        <taxon>Pseudomonadati</taxon>
        <taxon>Pseudomonadota</taxon>
        <taxon>Gammaproteobacteria</taxon>
        <taxon>Pseudomonadales</taxon>
        <taxon>Pseudomonadaceae</taxon>
        <taxon>Stutzerimonas</taxon>
    </lineage>
</organism>
<evidence type="ECO:0000256" key="2">
    <source>
        <dbReference type="SAM" id="Phobius"/>
    </source>
</evidence>
<dbReference type="NCBIfam" id="TIGR03177">
    <property type="entry name" value="pilus_cpaB"/>
    <property type="match status" value="1"/>
</dbReference>
<evidence type="ECO:0000313" key="5">
    <source>
        <dbReference type="EMBL" id="RBA60317.1"/>
    </source>
</evidence>
<name>A0A365PWY5_9GAMM</name>
<protein>
    <submittedName>
        <fullName evidence="5">Flp pilus assembly protein CpaB</fullName>
    </submittedName>
</protein>
<keyword evidence="7" id="KW-1185">Reference proteome</keyword>
<keyword evidence="2" id="KW-0812">Transmembrane</keyword>
<keyword evidence="2" id="KW-0472">Membrane</keyword>
<evidence type="ECO:0000313" key="4">
    <source>
        <dbReference type="EMBL" id="QWV17665.1"/>
    </source>
</evidence>